<keyword evidence="2" id="KW-1185">Reference proteome</keyword>
<name>A0AAD4SAY2_9MAGN</name>
<evidence type="ECO:0000313" key="2">
    <source>
        <dbReference type="Proteomes" id="UP001202328"/>
    </source>
</evidence>
<gene>
    <name evidence="1" type="ORF">MKW98_002687</name>
</gene>
<reference evidence="1" key="1">
    <citation type="submission" date="2022-04" db="EMBL/GenBank/DDBJ databases">
        <title>A functionally conserved STORR gene fusion in Papaver species that diverged 16.8 million years ago.</title>
        <authorList>
            <person name="Catania T."/>
        </authorList>
    </citation>
    <scope>NUCLEOTIDE SEQUENCE</scope>
    <source>
        <strain evidence="1">S-188037</strain>
    </source>
</reference>
<comment type="caution">
    <text evidence="1">The sequence shown here is derived from an EMBL/GenBank/DDBJ whole genome shotgun (WGS) entry which is preliminary data.</text>
</comment>
<evidence type="ECO:0000313" key="1">
    <source>
        <dbReference type="EMBL" id="KAI3885295.1"/>
    </source>
</evidence>
<dbReference type="AlphaFoldDB" id="A0AAD4SAY2"/>
<dbReference type="Proteomes" id="UP001202328">
    <property type="component" value="Unassembled WGS sequence"/>
</dbReference>
<protein>
    <submittedName>
        <fullName evidence="1">Uncharacterized protein</fullName>
    </submittedName>
</protein>
<dbReference type="EMBL" id="JAJJMB010012161">
    <property type="protein sequence ID" value="KAI3885295.1"/>
    <property type="molecule type" value="Genomic_DNA"/>
</dbReference>
<organism evidence="1 2">
    <name type="scientific">Papaver atlanticum</name>
    <dbReference type="NCBI Taxonomy" id="357466"/>
    <lineage>
        <taxon>Eukaryota</taxon>
        <taxon>Viridiplantae</taxon>
        <taxon>Streptophyta</taxon>
        <taxon>Embryophyta</taxon>
        <taxon>Tracheophyta</taxon>
        <taxon>Spermatophyta</taxon>
        <taxon>Magnoliopsida</taxon>
        <taxon>Ranunculales</taxon>
        <taxon>Papaveraceae</taxon>
        <taxon>Papaveroideae</taxon>
        <taxon>Papaver</taxon>
    </lineage>
</organism>
<accession>A0AAD4SAY2</accession>
<proteinExistence type="predicted"/>
<sequence>MYLGKLVKAYDVAIDFLNQAFEKVKEIDIVELGKEHGQDMQKELFADVEPKSATDQSYAAATATEVPNDVLRVSASTNTIIGDPRISQTKGRKTEKGKANAAEDLRLKSVIELSKATKKPRICRYCSLGGHDSRTCKKKKDGQLNAANGNGDWSIIVLFLSQHLCGSVPCHVKTFDFSFSCI</sequence>